<reference evidence="10 11" key="1">
    <citation type="journal article" date="2024" name="BMC Genomics">
        <title>De novo assembly and annotation of Popillia japonica's genome with initial clues to its potential as an invasive pest.</title>
        <authorList>
            <person name="Cucini C."/>
            <person name="Boschi S."/>
            <person name="Funari R."/>
            <person name="Cardaioli E."/>
            <person name="Iannotti N."/>
            <person name="Marturano G."/>
            <person name="Paoli F."/>
            <person name="Bruttini M."/>
            <person name="Carapelli A."/>
            <person name="Frati F."/>
            <person name="Nardi F."/>
        </authorList>
    </citation>
    <scope>NUCLEOTIDE SEQUENCE [LARGE SCALE GENOMIC DNA]</scope>
    <source>
        <strain evidence="10">DMR45628</strain>
    </source>
</reference>
<dbReference type="InterPro" id="IPR017970">
    <property type="entry name" value="Homeobox_CS"/>
</dbReference>
<sequence length="274" mass="32070">MLPMDTIMGYNKEYTISHEVIRKDTENSDNNKQFCVSNLLRLNSEKNHCDGDSTEDSCPDREKHKKPRRNRTTFTTAQLTALERVFEKTHYPDAFVREDLATKVSLSEARVQVWFQNRRAKFRRNERSLSMQQSSKTNGKSEEQNSDATSEAYRCSNPRKLTENQHRPLSQQEQTSPNNPYIRINLYYRPQIPTSFPTRTDITEQPLYSHQPLLPSPNPDIQYVMPWKFTHSHYTQEDYYNNTTPLSNTLNSQCLGSLHIHITPKKIIITTQLL</sequence>
<dbReference type="PANTHER" id="PTHR24329:SF543">
    <property type="entry name" value="FI01017P-RELATED"/>
    <property type="match status" value="1"/>
</dbReference>
<dbReference type="Proteomes" id="UP001458880">
    <property type="component" value="Unassembled WGS sequence"/>
</dbReference>
<evidence type="ECO:0000256" key="4">
    <source>
        <dbReference type="ARBA" id="ARBA00023155"/>
    </source>
</evidence>
<keyword evidence="4 6" id="KW-0371">Homeobox</keyword>
<name>A0AAW1LBK8_POPJA</name>
<dbReference type="SUPFAM" id="SSF46689">
    <property type="entry name" value="Homeodomain-like"/>
    <property type="match status" value="1"/>
</dbReference>
<dbReference type="PROSITE" id="PS50071">
    <property type="entry name" value="HOMEOBOX_2"/>
    <property type="match status" value="1"/>
</dbReference>
<comment type="subcellular location">
    <subcellularLocation>
        <location evidence="1 6 7">Nucleus</location>
    </subcellularLocation>
</comment>
<feature type="domain" description="Homeobox" evidence="9">
    <location>
        <begin position="65"/>
        <end position="125"/>
    </location>
</feature>
<evidence type="ECO:0000256" key="1">
    <source>
        <dbReference type="ARBA" id="ARBA00004123"/>
    </source>
</evidence>
<dbReference type="CDD" id="cd00086">
    <property type="entry name" value="homeodomain"/>
    <property type="match status" value="1"/>
</dbReference>
<dbReference type="PANTHER" id="PTHR24329">
    <property type="entry name" value="HOMEOBOX PROTEIN ARISTALESS"/>
    <property type="match status" value="1"/>
</dbReference>
<dbReference type="InterPro" id="IPR050649">
    <property type="entry name" value="Paired_Homeobox_TFs"/>
</dbReference>
<dbReference type="FunFam" id="1.10.10.60:FF:000066">
    <property type="entry name" value="Paired mesoderm homeobox protein 1"/>
    <property type="match status" value="1"/>
</dbReference>
<proteinExistence type="predicted"/>
<dbReference type="GO" id="GO:0000981">
    <property type="term" value="F:DNA-binding transcription factor activity, RNA polymerase II-specific"/>
    <property type="evidence" value="ECO:0007669"/>
    <property type="project" value="InterPro"/>
</dbReference>
<evidence type="ECO:0000313" key="10">
    <source>
        <dbReference type="EMBL" id="KAK9731113.1"/>
    </source>
</evidence>
<evidence type="ECO:0000259" key="9">
    <source>
        <dbReference type="PROSITE" id="PS50071"/>
    </source>
</evidence>
<dbReference type="Pfam" id="PF00046">
    <property type="entry name" value="Homeodomain"/>
    <property type="match status" value="1"/>
</dbReference>
<evidence type="ECO:0000256" key="3">
    <source>
        <dbReference type="ARBA" id="ARBA00023125"/>
    </source>
</evidence>
<evidence type="ECO:0000256" key="6">
    <source>
        <dbReference type="PROSITE-ProRule" id="PRU00108"/>
    </source>
</evidence>
<dbReference type="PROSITE" id="PS00027">
    <property type="entry name" value="HOMEOBOX_1"/>
    <property type="match status" value="1"/>
</dbReference>
<evidence type="ECO:0000256" key="7">
    <source>
        <dbReference type="RuleBase" id="RU000682"/>
    </source>
</evidence>
<evidence type="ECO:0000256" key="5">
    <source>
        <dbReference type="ARBA" id="ARBA00023242"/>
    </source>
</evidence>
<feature type="DNA-binding region" description="Homeobox" evidence="6">
    <location>
        <begin position="67"/>
        <end position="126"/>
    </location>
</feature>
<evidence type="ECO:0000313" key="11">
    <source>
        <dbReference type="Proteomes" id="UP001458880"/>
    </source>
</evidence>
<feature type="compositionally biased region" description="Polar residues" evidence="8">
    <location>
        <begin position="128"/>
        <end position="138"/>
    </location>
</feature>
<dbReference type="AlphaFoldDB" id="A0AAW1LBK8"/>
<dbReference type="InterPro" id="IPR009057">
    <property type="entry name" value="Homeodomain-like_sf"/>
</dbReference>
<organism evidence="10 11">
    <name type="scientific">Popillia japonica</name>
    <name type="common">Japanese beetle</name>
    <dbReference type="NCBI Taxonomy" id="7064"/>
    <lineage>
        <taxon>Eukaryota</taxon>
        <taxon>Metazoa</taxon>
        <taxon>Ecdysozoa</taxon>
        <taxon>Arthropoda</taxon>
        <taxon>Hexapoda</taxon>
        <taxon>Insecta</taxon>
        <taxon>Pterygota</taxon>
        <taxon>Neoptera</taxon>
        <taxon>Endopterygota</taxon>
        <taxon>Coleoptera</taxon>
        <taxon>Polyphaga</taxon>
        <taxon>Scarabaeiformia</taxon>
        <taxon>Scarabaeidae</taxon>
        <taxon>Rutelinae</taxon>
        <taxon>Popillia</taxon>
    </lineage>
</organism>
<dbReference type="InterPro" id="IPR001356">
    <property type="entry name" value="HD"/>
</dbReference>
<evidence type="ECO:0000256" key="8">
    <source>
        <dbReference type="SAM" id="MobiDB-lite"/>
    </source>
</evidence>
<feature type="region of interest" description="Disordered" evidence="8">
    <location>
        <begin position="46"/>
        <end position="72"/>
    </location>
</feature>
<keyword evidence="2" id="KW-0217">Developmental protein</keyword>
<keyword evidence="11" id="KW-1185">Reference proteome</keyword>
<dbReference type="GO" id="GO:0000977">
    <property type="term" value="F:RNA polymerase II transcription regulatory region sequence-specific DNA binding"/>
    <property type="evidence" value="ECO:0007669"/>
    <property type="project" value="TreeGrafter"/>
</dbReference>
<keyword evidence="3 6" id="KW-0238">DNA-binding</keyword>
<evidence type="ECO:0000256" key="2">
    <source>
        <dbReference type="ARBA" id="ARBA00022473"/>
    </source>
</evidence>
<dbReference type="SMART" id="SM00389">
    <property type="entry name" value="HOX"/>
    <property type="match status" value="1"/>
</dbReference>
<dbReference type="GO" id="GO:0005634">
    <property type="term" value="C:nucleus"/>
    <property type="evidence" value="ECO:0007669"/>
    <property type="project" value="UniProtKB-SubCell"/>
</dbReference>
<feature type="region of interest" description="Disordered" evidence="8">
    <location>
        <begin position="125"/>
        <end position="180"/>
    </location>
</feature>
<gene>
    <name evidence="10" type="ORF">QE152_g13919</name>
</gene>
<keyword evidence="5 6" id="KW-0539">Nucleus</keyword>
<dbReference type="Gene3D" id="1.10.10.60">
    <property type="entry name" value="Homeodomain-like"/>
    <property type="match status" value="1"/>
</dbReference>
<comment type="caution">
    <text evidence="10">The sequence shown here is derived from an EMBL/GenBank/DDBJ whole genome shotgun (WGS) entry which is preliminary data.</text>
</comment>
<dbReference type="EMBL" id="JASPKY010000137">
    <property type="protein sequence ID" value="KAK9731113.1"/>
    <property type="molecule type" value="Genomic_DNA"/>
</dbReference>
<accession>A0AAW1LBK8</accession>
<feature type="compositionally biased region" description="Polar residues" evidence="8">
    <location>
        <begin position="167"/>
        <end position="179"/>
    </location>
</feature>
<protein>
    <submittedName>
        <fullName evidence="10">Homeodomain</fullName>
    </submittedName>
</protein>